<sequence length="351" mass="39092">MKKFLRYLGLGVISTFLTATPGLGAERISFFYPPFGEFSLSVNSLETFAKEGKIDDELSFYASRATPQQLAQLRELLQQRFNISPTLVSQVTYSPIGEQVVQRLGELLLTEARNNGFYAIRASLILAAADQQGLTVVNLLRKFPSDTMRVNFTEGLKIVDDLSQLLKKKDEVFASLQKEAIAQAATSTVDFSQQPDLRSPGKFLWQKKTFELNDISRSRRLPVDVYLPTTQNPELTTQNSLTAPFPLIVISHGLASDRSTFVYLAEHLASYGFAVAVLEHPGSNAERIQQYFAGLAGPPDATEFINRPLDIKYLLNELQRLEKSDPTLQGKLNFQQVGAIGQSFGGTLFWL</sequence>
<dbReference type="InterPro" id="IPR010802">
    <property type="entry name" value="DUF1400"/>
</dbReference>
<dbReference type="InterPro" id="IPR029058">
    <property type="entry name" value="AB_hydrolase_fold"/>
</dbReference>
<dbReference type="SUPFAM" id="SSF53474">
    <property type="entry name" value="alpha/beta-Hydrolases"/>
    <property type="match status" value="1"/>
</dbReference>
<keyword evidence="2" id="KW-0442">Lipid degradation</keyword>
<evidence type="ECO:0000259" key="4">
    <source>
        <dbReference type="Pfam" id="PF07176"/>
    </source>
</evidence>
<proteinExistence type="predicted"/>
<accession>A0ABM7Z4D7</accession>
<feature type="domain" description="DUF1400" evidence="4">
    <location>
        <begin position="24"/>
        <end position="151"/>
    </location>
</feature>
<keyword evidence="1" id="KW-0378">Hydrolase</keyword>
<keyword evidence="6" id="KW-1185">Reference proteome</keyword>
<gene>
    <name evidence="5" type="ORF">ANSO36C_36960</name>
</gene>
<evidence type="ECO:0000256" key="2">
    <source>
        <dbReference type="ARBA" id="ARBA00022963"/>
    </source>
</evidence>
<organism evidence="5 6">
    <name type="scientific">Nostoc cf. commune SO-36</name>
    <dbReference type="NCBI Taxonomy" id="449208"/>
    <lineage>
        <taxon>Bacteria</taxon>
        <taxon>Bacillati</taxon>
        <taxon>Cyanobacteriota</taxon>
        <taxon>Cyanophyceae</taxon>
        <taxon>Nostocales</taxon>
        <taxon>Nostocaceae</taxon>
        <taxon>Nostoc</taxon>
    </lineage>
</organism>
<protein>
    <recommendedName>
        <fullName evidence="4">DUF1400 domain-containing protein</fullName>
    </recommendedName>
</protein>
<dbReference type="Pfam" id="PF03403">
    <property type="entry name" value="PAF-AH_p_II"/>
    <property type="match status" value="1"/>
</dbReference>
<keyword evidence="3" id="KW-0443">Lipid metabolism</keyword>
<reference evidence="5" key="1">
    <citation type="submission" date="2022-04" db="EMBL/GenBank/DDBJ databases">
        <title>Complete genome sequence of a cyanobacterium, Nostoc sp. SO-36, isolated in Antarctica.</title>
        <authorList>
            <person name="Kanesaki Y."/>
            <person name="Effendi D."/>
            <person name="Sakamoto T."/>
            <person name="Ohtani S."/>
            <person name="Awai K."/>
        </authorList>
    </citation>
    <scope>NUCLEOTIDE SEQUENCE</scope>
    <source>
        <strain evidence="5">SO-36</strain>
    </source>
</reference>
<dbReference type="Proteomes" id="UP001055453">
    <property type="component" value="Chromosome"/>
</dbReference>
<evidence type="ECO:0000256" key="3">
    <source>
        <dbReference type="ARBA" id="ARBA00023098"/>
    </source>
</evidence>
<name>A0ABM7Z4D7_NOSCO</name>
<dbReference type="Pfam" id="PF07176">
    <property type="entry name" value="DUF1400"/>
    <property type="match status" value="1"/>
</dbReference>
<dbReference type="EMBL" id="AP025732">
    <property type="protein sequence ID" value="BDI17894.1"/>
    <property type="molecule type" value="Genomic_DNA"/>
</dbReference>
<evidence type="ECO:0000256" key="1">
    <source>
        <dbReference type="ARBA" id="ARBA00022801"/>
    </source>
</evidence>
<dbReference type="PANTHER" id="PTHR10272:SF13">
    <property type="entry name" value="POLY(ETHYLENE TEREPHTHALATE) HYDROLASE"/>
    <property type="match status" value="1"/>
</dbReference>
<evidence type="ECO:0000313" key="5">
    <source>
        <dbReference type="EMBL" id="BDI17894.1"/>
    </source>
</evidence>
<dbReference type="Gene3D" id="3.40.50.1820">
    <property type="entry name" value="alpha/beta hydrolase"/>
    <property type="match status" value="1"/>
</dbReference>
<evidence type="ECO:0000313" key="6">
    <source>
        <dbReference type="Proteomes" id="UP001055453"/>
    </source>
</evidence>
<dbReference type="PANTHER" id="PTHR10272">
    <property type="entry name" value="PLATELET-ACTIVATING FACTOR ACETYLHYDROLASE"/>
    <property type="match status" value="1"/>
</dbReference>